<dbReference type="RefSeq" id="XP_066078536.1">
    <property type="nucleotide sequence ID" value="XM_066222439.1"/>
</dbReference>
<evidence type="ECO:0000313" key="2">
    <source>
        <dbReference type="Proteomes" id="UP001355207"/>
    </source>
</evidence>
<gene>
    <name evidence="1" type="ORF">L201_006721</name>
</gene>
<organism evidence="1 2">
    <name type="scientific">Kwoniella dendrophila CBS 6074</name>
    <dbReference type="NCBI Taxonomy" id="1295534"/>
    <lineage>
        <taxon>Eukaryota</taxon>
        <taxon>Fungi</taxon>
        <taxon>Dikarya</taxon>
        <taxon>Basidiomycota</taxon>
        <taxon>Agaricomycotina</taxon>
        <taxon>Tremellomycetes</taxon>
        <taxon>Tremellales</taxon>
        <taxon>Cryptococcaceae</taxon>
        <taxon>Kwoniella</taxon>
    </lineage>
</organism>
<dbReference type="GeneID" id="91097390"/>
<sequence>MSFDLEPIATSTSEEELDRNDRRDSYRYIKKLSEIWCKKFRRDYIPLKVLYVSFPYELHEDEEYDGDDFIRMIQMVSELFPELEDLRCERSEYEKRERTNKKMQLKDVQYKQTGMQISCKWIRSENQWKFEMLDFEESWFALRLSLDETLEKTKPPSSLKFIDWDITVDLIAEGGEATPLAGEPGYDYEDRLLEYRQERLKNVNGYQIGLKKARKKSYYQKIDRGYAKFGGWCTLGDRSTGYRLSLE</sequence>
<name>A0AAX4K3M9_9TREE</name>
<accession>A0AAX4K3M9</accession>
<dbReference type="EMBL" id="CP144106">
    <property type="protein sequence ID" value="WWC91774.1"/>
    <property type="molecule type" value="Genomic_DNA"/>
</dbReference>
<evidence type="ECO:0000313" key="1">
    <source>
        <dbReference type="EMBL" id="WWC91774.1"/>
    </source>
</evidence>
<keyword evidence="2" id="KW-1185">Reference proteome</keyword>
<proteinExistence type="predicted"/>
<dbReference type="AlphaFoldDB" id="A0AAX4K3M9"/>
<dbReference type="Proteomes" id="UP001355207">
    <property type="component" value="Chromosome 9"/>
</dbReference>
<protein>
    <submittedName>
        <fullName evidence="1">Uncharacterized protein</fullName>
    </submittedName>
</protein>
<reference evidence="1 2" key="1">
    <citation type="submission" date="2024-01" db="EMBL/GenBank/DDBJ databases">
        <title>Comparative genomics of Cryptococcus and Kwoniella reveals pathogenesis evolution and contrasting modes of karyotype evolution via chromosome fusion or intercentromeric recombination.</title>
        <authorList>
            <person name="Coelho M.A."/>
            <person name="David-Palma M."/>
            <person name="Shea T."/>
            <person name="Bowers K."/>
            <person name="McGinley-Smith S."/>
            <person name="Mohammad A.W."/>
            <person name="Gnirke A."/>
            <person name="Yurkov A.M."/>
            <person name="Nowrousian M."/>
            <person name="Sun S."/>
            <person name="Cuomo C.A."/>
            <person name="Heitman J."/>
        </authorList>
    </citation>
    <scope>NUCLEOTIDE SEQUENCE [LARGE SCALE GENOMIC DNA]</scope>
    <source>
        <strain evidence="1 2">CBS 6074</strain>
    </source>
</reference>